<reference evidence="1 2" key="1">
    <citation type="journal article" date="2020" name="Microb. Genom.">
        <title>Genetic diversity of clinical and environmental Mucorales isolates obtained from an investigation of mucormycosis cases among solid organ transplant recipients.</title>
        <authorList>
            <person name="Nguyen M.H."/>
            <person name="Kaul D."/>
            <person name="Muto C."/>
            <person name="Cheng S.J."/>
            <person name="Richter R.A."/>
            <person name="Bruno V.M."/>
            <person name="Liu G."/>
            <person name="Beyhan S."/>
            <person name="Sundermann A.J."/>
            <person name="Mounaud S."/>
            <person name="Pasculle A.W."/>
            <person name="Nierman W.C."/>
            <person name="Driscoll E."/>
            <person name="Cumbie R."/>
            <person name="Clancy C.J."/>
            <person name="Dupont C.L."/>
        </authorList>
    </citation>
    <scope>NUCLEOTIDE SEQUENCE [LARGE SCALE GENOMIC DNA]</scope>
    <source>
        <strain evidence="1 2">GL24</strain>
    </source>
</reference>
<sequence>MTGSASKYTQFSETQSNSNEILLDLDDPPEGIIKTSIVPFQFNLVQANIMSTMEETFGLDLSKSQQKKIVLEEKESKCPHLLSNKKEGIKTLEIHCTLSDLVTDDDDTVIKSGFIHIPQVQQQHQRQSNKLCNPIFSFADFIEEEKNSRNMS</sequence>
<dbReference type="Proteomes" id="UP000740926">
    <property type="component" value="Unassembled WGS sequence"/>
</dbReference>
<dbReference type="AlphaFoldDB" id="A0A9P6YUM8"/>
<protein>
    <submittedName>
        <fullName evidence="1">Uncharacterized protein</fullName>
    </submittedName>
</protein>
<evidence type="ECO:0000313" key="2">
    <source>
        <dbReference type="Proteomes" id="UP000740926"/>
    </source>
</evidence>
<gene>
    <name evidence="1" type="ORF">G6F50_010759</name>
</gene>
<comment type="caution">
    <text evidence="1">The sequence shown here is derived from an EMBL/GenBank/DDBJ whole genome shotgun (WGS) entry which is preliminary data.</text>
</comment>
<evidence type="ECO:0000313" key="1">
    <source>
        <dbReference type="EMBL" id="KAG1564711.1"/>
    </source>
</evidence>
<dbReference type="EMBL" id="JAANIU010002467">
    <property type="protein sequence ID" value="KAG1564711.1"/>
    <property type="molecule type" value="Genomic_DNA"/>
</dbReference>
<keyword evidence="2" id="KW-1185">Reference proteome</keyword>
<proteinExistence type="predicted"/>
<organism evidence="1 2">
    <name type="scientific">Rhizopus delemar</name>
    <dbReference type="NCBI Taxonomy" id="936053"/>
    <lineage>
        <taxon>Eukaryota</taxon>
        <taxon>Fungi</taxon>
        <taxon>Fungi incertae sedis</taxon>
        <taxon>Mucoromycota</taxon>
        <taxon>Mucoromycotina</taxon>
        <taxon>Mucoromycetes</taxon>
        <taxon>Mucorales</taxon>
        <taxon>Mucorineae</taxon>
        <taxon>Rhizopodaceae</taxon>
        <taxon>Rhizopus</taxon>
    </lineage>
</organism>
<accession>A0A9P6YUM8</accession>
<name>A0A9P6YUM8_9FUNG</name>